<evidence type="ECO:0000256" key="13">
    <source>
        <dbReference type="ARBA" id="ARBA00077266"/>
    </source>
</evidence>
<dbReference type="SMART" id="SM00184">
    <property type="entry name" value="RING"/>
    <property type="match status" value="1"/>
</dbReference>
<keyword evidence="12" id="KW-0539">Nucleus</keyword>
<dbReference type="GO" id="GO:1902494">
    <property type="term" value="C:catalytic complex"/>
    <property type="evidence" value="ECO:0007669"/>
    <property type="project" value="UniProtKB-ARBA"/>
</dbReference>
<dbReference type="Pfam" id="PF00097">
    <property type="entry name" value="zf-C3HC4"/>
    <property type="match status" value="1"/>
</dbReference>
<evidence type="ECO:0000256" key="15">
    <source>
        <dbReference type="PROSITE-ProRule" id="PRU00175"/>
    </source>
</evidence>
<proteinExistence type="inferred from homology"/>
<dbReference type="CDD" id="cd22265">
    <property type="entry name" value="UDM1_RNF168"/>
    <property type="match status" value="1"/>
</dbReference>
<feature type="compositionally biased region" description="Polar residues" evidence="16">
    <location>
        <begin position="692"/>
        <end position="716"/>
    </location>
</feature>
<dbReference type="PANTHER" id="PTHR23328:SF1">
    <property type="entry name" value="E3 UBIQUITIN-PROTEIN LIGASE RNF168"/>
    <property type="match status" value="1"/>
</dbReference>
<dbReference type="EC" id="2.3.2.27" evidence="3"/>
<organism evidence="18 19">
    <name type="scientific">Myodes glareolus</name>
    <name type="common">Bank vole</name>
    <name type="synonym">Clethrionomys glareolus</name>
    <dbReference type="NCBI Taxonomy" id="447135"/>
    <lineage>
        <taxon>Eukaryota</taxon>
        <taxon>Metazoa</taxon>
        <taxon>Chordata</taxon>
        <taxon>Craniata</taxon>
        <taxon>Vertebrata</taxon>
        <taxon>Euteleostomi</taxon>
        <taxon>Mammalia</taxon>
        <taxon>Eutheria</taxon>
        <taxon>Euarchontoglires</taxon>
        <taxon>Glires</taxon>
        <taxon>Rodentia</taxon>
        <taxon>Myomorpha</taxon>
        <taxon>Muroidea</taxon>
        <taxon>Cricetidae</taxon>
        <taxon>Arvicolinae</taxon>
        <taxon>Myodes</taxon>
    </lineage>
</organism>
<feature type="compositionally biased region" description="Basic and acidic residues" evidence="16">
    <location>
        <begin position="641"/>
        <end position="668"/>
    </location>
</feature>
<dbReference type="GO" id="GO:0006302">
    <property type="term" value="P:double-strand break repair"/>
    <property type="evidence" value="ECO:0007669"/>
    <property type="project" value="InterPro"/>
</dbReference>
<feature type="region of interest" description="Disordered" evidence="16">
    <location>
        <begin position="317"/>
        <end position="341"/>
    </location>
</feature>
<dbReference type="InterPro" id="IPR018957">
    <property type="entry name" value="Znf_C3HC4_RING-type"/>
</dbReference>
<feature type="region of interest" description="Disordered" evidence="16">
    <location>
        <begin position="358"/>
        <end position="390"/>
    </location>
</feature>
<keyword evidence="7 15" id="KW-0863">Zinc-finger</keyword>
<evidence type="ECO:0000256" key="8">
    <source>
        <dbReference type="ARBA" id="ARBA00022786"/>
    </source>
</evidence>
<dbReference type="CDD" id="cd21952">
    <property type="entry name" value="MIU2_RNF168"/>
    <property type="match status" value="1"/>
</dbReference>
<feature type="region of interest" description="Disordered" evidence="16">
    <location>
        <begin position="613"/>
        <end position="716"/>
    </location>
</feature>
<evidence type="ECO:0000256" key="9">
    <source>
        <dbReference type="ARBA" id="ARBA00022833"/>
    </source>
</evidence>
<dbReference type="GO" id="GO:0009314">
    <property type="term" value="P:response to radiation"/>
    <property type="evidence" value="ECO:0007669"/>
    <property type="project" value="UniProtKB-ARBA"/>
</dbReference>
<evidence type="ECO:0000256" key="11">
    <source>
        <dbReference type="ARBA" id="ARBA00023204"/>
    </source>
</evidence>
<feature type="non-terminal residue" evidence="18">
    <location>
        <position position="1"/>
    </location>
</feature>
<dbReference type="GO" id="GO:0008270">
    <property type="term" value="F:zinc ion binding"/>
    <property type="evidence" value="ECO:0007669"/>
    <property type="project" value="UniProtKB-KW"/>
</dbReference>
<dbReference type="InterPro" id="IPR051657">
    <property type="entry name" value="RNF168/RNF169_E3_ubiq-ligase"/>
</dbReference>
<dbReference type="GO" id="GO:0061630">
    <property type="term" value="F:ubiquitin protein ligase activity"/>
    <property type="evidence" value="ECO:0007669"/>
    <property type="project" value="UniProtKB-EC"/>
</dbReference>
<feature type="compositionally biased region" description="Polar residues" evidence="16">
    <location>
        <begin position="616"/>
        <end position="630"/>
    </location>
</feature>
<evidence type="ECO:0000256" key="2">
    <source>
        <dbReference type="ARBA" id="ARBA00004123"/>
    </source>
</evidence>
<evidence type="ECO:0000259" key="17">
    <source>
        <dbReference type="PROSITE" id="PS50089"/>
    </source>
</evidence>
<keyword evidence="10" id="KW-0156">Chromatin regulator</keyword>
<gene>
    <name evidence="18" type="ORF">U0070_011786</name>
</gene>
<evidence type="ECO:0000313" key="19">
    <source>
        <dbReference type="Proteomes" id="UP001488838"/>
    </source>
</evidence>
<comment type="catalytic activity">
    <reaction evidence="1">
        <text>S-ubiquitinyl-[E2 ubiquitin-conjugating enzyme]-L-cysteine + [acceptor protein]-L-lysine = [E2 ubiquitin-conjugating enzyme]-L-cysteine + N(6)-ubiquitinyl-[acceptor protein]-L-lysine.</text>
        <dbReference type="EC" id="2.3.2.27"/>
    </reaction>
</comment>
<evidence type="ECO:0000256" key="7">
    <source>
        <dbReference type="ARBA" id="ARBA00022771"/>
    </source>
</evidence>
<sequence>WRSSNWQIGRYGARSSRKFRLGQLLFWRAAVTYVGRVSLLLPPVNSLAGRPAAVSGCVSGPWGTAWRPEAGARALEGCLHRNGETEVQRRPAPGFRAVPGAPGAAVSRLPALAGPAASRKASSPGEKGRWSLPAAARGAGTALWPEAAALPKERSFIPLLHAGHNCSPDITAPVCLGPGEVQPHMKMTASKDAIPSLAECQCGICMEILLEPVTLPCNHTLCNPCFQLTVEKANLCCPFCRRRVSSWTRYHTRRNSLVNKDLWEIIQKHYAKECKLRVSGQESKEIVDDYQPIRLLSKPGELRREYEEEISKKLLAEEEEEEKRQTERRRSEMEEQLKGDEELARRLSISINNNYEKNVLTSPSSSRKSDAVTNKSQKKNTNKQKNFGDIQKYLSPKLKSGSAAEIDSSDMKSPVYQDTEIEKDDMPTLSPQVYLETQEQGSESLVESPVPWICARGVEQCLEGAAETLSTNPDDVCLVNHEDSRAKVYSSNEATVKPSGKVENEECSLSTMTPLADGNRVPESRGYHLVVGKEISERENQESVFEAVMDPCFSAKRRKIFLKSSDQEETEVNFTQKLIDLERMLFERHKQEEQDRLLALQLQKEVDKEQVMLNRQKGSPNQYQLRTSSPPDRLLHRQRKNSKDRNSVKQTDAEHSKSQRGTEDEYRQPFKSTWKGSVNGRKMPHSAKDDCSNVSKRTYSQQPSNSQKSILQMFQR</sequence>
<protein>
    <recommendedName>
        <fullName evidence="3">RING-type E3 ubiquitin transferase</fullName>
        <ecNumber evidence="3">2.3.2.27</ecNumber>
    </recommendedName>
    <alternativeName>
        <fullName evidence="13 14">RING-type E3 ubiquitin transferase RNF168</fullName>
    </alternativeName>
</protein>
<dbReference type="PROSITE" id="PS50089">
    <property type="entry name" value="ZF_RING_2"/>
    <property type="match status" value="1"/>
</dbReference>
<keyword evidence="19" id="KW-1185">Reference proteome</keyword>
<dbReference type="SUPFAM" id="SSF57850">
    <property type="entry name" value="RING/U-box"/>
    <property type="match status" value="1"/>
</dbReference>
<feature type="domain" description="RING-type" evidence="17">
    <location>
        <begin position="202"/>
        <end position="241"/>
    </location>
</feature>
<dbReference type="InterPro" id="IPR001841">
    <property type="entry name" value="Znf_RING"/>
</dbReference>
<name>A0AAW0I306_MYOGA</name>
<dbReference type="GO" id="GO:0005634">
    <property type="term" value="C:nucleus"/>
    <property type="evidence" value="ECO:0007669"/>
    <property type="project" value="UniProtKB-SubCell"/>
</dbReference>
<dbReference type="CDD" id="cd16550">
    <property type="entry name" value="RING-HC_RNF168"/>
    <property type="match status" value="1"/>
</dbReference>
<dbReference type="GO" id="GO:0031491">
    <property type="term" value="F:nucleosome binding"/>
    <property type="evidence" value="ECO:0007669"/>
    <property type="project" value="TreeGrafter"/>
</dbReference>
<comment type="subcellular location">
    <subcellularLocation>
        <location evidence="2">Nucleus</location>
    </subcellularLocation>
</comment>
<keyword evidence="8" id="KW-0833">Ubl conjugation pathway</keyword>
<accession>A0AAW0I306</accession>
<evidence type="ECO:0000256" key="6">
    <source>
        <dbReference type="ARBA" id="ARBA00022763"/>
    </source>
</evidence>
<keyword evidence="11" id="KW-0234">DNA repair</keyword>
<evidence type="ECO:0000313" key="18">
    <source>
        <dbReference type="EMBL" id="KAK7808711.1"/>
    </source>
</evidence>
<dbReference type="InterPro" id="IPR034725">
    <property type="entry name" value="RNF168"/>
</dbReference>
<dbReference type="EMBL" id="JBBHLL010000232">
    <property type="protein sequence ID" value="KAK7808711.1"/>
    <property type="molecule type" value="Genomic_DNA"/>
</dbReference>
<comment type="caution">
    <text evidence="18">The sequence shown here is derived from an EMBL/GenBank/DDBJ whole genome shotgun (WGS) entry which is preliminary data.</text>
</comment>
<evidence type="ECO:0000256" key="1">
    <source>
        <dbReference type="ARBA" id="ARBA00000900"/>
    </source>
</evidence>
<reference evidence="18 19" key="1">
    <citation type="journal article" date="2023" name="bioRxiv">
        <title>Conserved and derived expression patterns and positive selection on dental genes reveal complex evolutionary context of ever-growing rodent molars.</title>
        <authorList>
            <person name="Calamari Z.T."/>
            <person name="Song A."/>
            <person name="Cohen E."/>
            <person name="Akter M."/>
            <person name="Roy R.D."/>
            <person name="Hallikas O."/>
            <person name="Christensen M.M."/>
            <person name="Li P."/>
            <person name="Marangoni P."/>
            <person name="Jernvall J."/>
            <person name="Klein O.D."/>
        </authorList>
    </citation>
    <scope>NUCLEOTIDE SEQUENCE [LARGE SCALE GENOMIC DNA]</scope>
    <source>
        <strain evidence="18">V071</strain>
    </source>
</reference>
<keyword evidence="4" id="KW-0808">Transferase</keyword>
<dbReference type="GO" id="GO:0006325">
    <property type="term" value="P:chromatin organization"/>
    <property type="evidence" value="ECO:0007669"/>
    <property type="project" value="UniProtKB-KW"/>
</dbReference>
<dbReference type="FunFam" id="3.30.40.10:FF:000466">
    <property type="entry name" value="E3 ubiquitin-protein ligase RNF168"/>
    <property type="match status" value="1"/>
</dbReference>
<dbReference type="AlphaFoldDB" id="A0AAW0I306"/>
<dbReference type="GO" id="GO:0035861">
    <property type="term" value="C:site of double-strand break"/>
    <property type="evidence" value="ECO:0007669"/>
    <property type="project" value="TreeGrafter"/>
</dbReference>
<evidence type="ECO:0000256" key="5">
    <source>
        <dbReference type="ARBA" id="ARBA00022723"/>
    </source>
</evidence>
<evidence type="ECO:0000256" key="4">
    <source>
        <dbReference type="ARBA" id="ARBA00022679"/>
    </source>
</evidence>
<keyword evidence="6" id="KW-0227">DNA damage</keyword>
<keyword evidence="5" id="KW-0479">Metal-binding</keyword>
<evidence type="ECO:0000256" key="10">
    <source>
        <dbReference type="ARBA" id="ARBA00022853"/>
    </source>
</evidence>
<dbReference type="PANTHER" id="PTHR23328">
    <property type="entry name" value="RING-TYPE DOMAIN-CONTAINING PROTEIN"/>
    <property type="match status" value="1"/>
</dbReference>
<dbReference type="Proteomes" id="UP001488838">
    <property type="component" value="Unassembled WGS sequence"/>
</dbReference>
<dbReference type="HAMAP" id="MF_03066">
    <property type="entry name" value="RNF168"/>
    <property type="match status" value="1"/>
</dbReference>
<evidence type="ECO:0000256" key="3">
    <source>
        <dbReference type="ARBA" id="ARBA00012483"/>
    </source>
</evidence>
<dbReference type="InterPro" id="IPR013083">
    <property type="entry name" value="Znf_RING/FYVE/PHD"/>
</dbReference>
<evidence type="ECO:0000256" key="16">
    <source>
        <dbReference type="SAM" id="MobiDB-lite"/>
    </source>
</evidence>
<dbReference type="Gene3D" id="3.30.40.10">
    <property type="entry name" value="Zinc/RING finger domain, C3HC4 (zinc finger)"/>
    <property type="match status" value="1"/>
</dbReference>
<evidence type="ECO:0000256" key="12">
    <source>
        <dbReference type="ARBA" id="ARBA00023242"/>
    </source>
</evidence>
<dbReference type="GO" id="GO:0016567">
    <property type="term" value="P:protein ubiquitination"/>
    <property type="evidence" value="ECO:0007669"/>
    <property type="project" value="InterPro"/>
</dbReference>
<evidence type="ECO:0000256" key="14">
    <source>
        <dbReference type="ARBA" id="ARBA00079844"/>
    </source>
</evidence>
<keyword evidence="9" id="KW-0862">Zinc</keyword>